<dbReference type="OrthoDB" id="9795689at2"/>
<dbReference type="CDD" id="cd09727">
    <property type="entry name" value="Cas6_I-E"/>
    <property type="match status" value="1"/>
</dbReference>
<dbReference type="SUPFAM" id="SSF117987">
    <property type="entry name" value="CRISPR-associated protein"/>
    <property type="match status" value="2"/>
</dbReference>
<protein>
    <submittedName>
        <fullName evidence="1">Type I-E CRISPR-associated protein Cas6/Cse3/CasE</fullName>
    </submittedName>
</protein>
<evidence type="ECO:0000313" key="2">
    <source>
        <dbReference type="Proteomes" id="UP000196138"/>
    </source>
</evidence>
<dbReference type="EMBL" id="CP021455">
    <property type="protein sequence ID" value="ARU04406.1"/>
    <property type="molecule type" value="Genomic_DNA"/>
</dbReference>
<keyword evidence="2" id="KW-1185">Reference proteome</keyword>
<name>A0A1Y0ELF5_9BURK</name>
<dbReference type="KEGG" id="cser:CCO03_06705"/>
<reference evidence="1 2" key="1">
    <citation type="submission" date="2017-05" db="EMBL/GenBank/DDBJ databases">
        <authorList>
            <person name="Song R."/>
            <person name="Chenine A.L."/>
            <person name="Ruprecht R.M."/>
        </authorList>
    </citation>
    <scope>NUCLEOTIDE SEQUENCE [LARGE SCALE GENOMIC DNA]</scope>
    <source>
        <strain evidence="1 2">DSM 26136</strain>
    </source>
</reference>
<organism evidence="1 2">
    <name type="scientific">Comamonas serinivorans</name>
    <dbReference type="NCBI Taxonomy" id="1082851"/>
    <lineage>
        <taxon>Bacteria</taxon>
        <taxon>Pseudomonadati</taxon>
        <taxon>Pseudomonadota</taxon>
        <taxon>Betaproteobacteria</taxon>
        <taxon>Burkholderiales</taxon>
        <taxon>Comamonadaceae</taxon>
        <taxon>Comamonas</taxon>
    </lineage>
</organism>
<dbReference type="Pfam" id="PF08798">
    <property type="entry name" value="CRISPR_assoc"/>
    <property type="match status" value="1"/>
</dbReference>
<dbReference type="Proteomes" id="UP000196138">
    <property type="component" value="Chromosome"/>
</dbReference>
<evidence type="ECO:0000313" key="1">
    <source>
        <dbReference type="EMBL" id="ARU04406.1"/>
    </source>
</evidence>
<dbReference type="Gene3D" id="3.30.70.1210">
    <property type="entry name" value="Crispr-associated protein, domain 2"/>
    <property type="match status" value="1"/>
</dbReference>
<dbReference type="InterPro" id="IPR010179">
    <property type="entry name" value="CRISPR-assoc_prot_Cse3"/>
</dbReference>
<dbReference type="NCBIfam" id="TIGR01907">
    <property type="entry name" value="casE_Cse3"/>
    <property type="match status" value="1"/>
</dbReference>
<dbReference type="RefSeq" id="WP_087278914.1">
    <property type="nucleotide sequence ID" value="NZ_CP021455.1"/>
</dbReference>
<gene>
    <name evidence="1" type="ORF">CCO03_06705</name>
</gene>
<proteinExistence type="predicted"/>
<sequence>MYFSLITAADGHGLAAAHERAGGPYADHQWLWRWFPAEAGTRRDFLFRRQEGEGPPRFYVVSERAPLPGLGAWEARTRPYEPQLEQGEVLQFELRANPTVRHDRSGKSSRHDVVMEAKKKLLAERGLQRWADWKEDRPVLHGVVHDACARWLERRGETGGFAVERDSLLVEAHEQHREKWDGALRFTSVDLAGRLTVTDPVAFGQVLLRGLGQAKAFGCGLVLVRRGAA</sequence>
<dbReference type="AlphaFoldDB" id="A0A1Y0ELF5"/>
<accession>A0A1Y0ELF5</accession>
<dbReference type="Gene3D" id="3.30.70.1200">
    <property type="entry name" value="Crispr-associated protein, domain 1"/>
    <property type="match status" value="1"/>
</dbReference>
<dbReference type="SMART" id="SM01101">
    <property type="entry name" value="CRISPR_assoc"/>
    <property type="match status" value="1"/>
</dbReference>